<evidence type="ECO:0008006" key="2">
    <source>
        <dbReference type="Google" id="ProtNLM"/>
    </source>
</evidence>
<dbReference type="InterPro" id="IPR036390">
    <property type="entry name" value="WH_DNA-bd_sf"/>
</dbReference>
<accession>L7VYH9</accession>
<organism evidence="1">
    <name type="scientific">uncultured bacterium A1Q1_fos_2101</name>
    <dbReference type="NCBI Taxonomy" id="1256561"/>
    <lineage>
        <taxon>Bacteria</taxon>
        <taxon>environmental samples</taxon>
    </lineage>
</organism>
<sequence length="71" mass="7981">MTWVLAQLADGPVLQASMCGPDKHSRQTISQAVTGLERTGWVTRTRLDNNRAEIALTAKGERLVDNQRRYQ</sequence>
<dbReference type="EMBL" id="JX649911">
    <property type="protein sequence ID" value="AGC72744.1"/>
    <property type="molecule type" value="Genomic_DNA"/>
</dbReference>
<dbReference type="InterPro" id="IPR036388">
    <property type="entry name" value="WH-like_DNA-bd_sf"/>
</dbReference>
<protein>
    <recommendedName>
        <fullName evidence="2">Transcriptional regulator, MarR family</fullName>
    </recommendedName>
</protein>
<evidence type="ECO:0000313" key="1">
    <source>
        <dbReference type="EMBL" id="AGC72744.1"/>
    </source>
</evidence>
<proteinExistence type="predicted"/>
<dbReference type="Gene3D" id="1.10.10.10">
    <property type="entry name" value="Winged helix-like DNA-binding domain superfamily/Winged helix DNA-binding domain"/>
    <property type="match status" value="1"/>
</dbReference>
<dbReference type="SUPFAM" id="SSF46785">
    <property type="entry name" value="Winged helix' DNA-binding domain"/>
    <property type="match status" value="1"/>
</dbReference>
<dbReference type="AlphaFoldDB" id="L7VYH9"/>
<reference evidence="1" key="1">
    <citation type="submission" date="2012-09" db="EMBL/GenBank/DDBJ databases">
        <title>Metagenomic Characterization of a Microbial Community in Wastewater Detects High Levels of Antibiotic Resistance.</title>
        <authorList>
            <person name="Abrams M."/>
            <person name="Caldwell A."/>
            <person name="Vandaei E."/>
            <person name="Lee W."/>
            <person name="Perrott J."/>
            <person name="Khan S.Y."/>
            <person name="Ta J."/>
            <person name="Romero D."/>
            <person name="Nguyen V."/>
            <person name="Pourmand N."/>
            <person name="Ouverney C.C."/>
        </authorList>
    </citation>
    <scope>NUCLEOTIDE SEQUENCE</scope>
</reference>
<name>L7VYH9_9BACT</name>